<dbReference type="RefSeq" id="WP_007788789.1">
    <property type="nucleotide sequence ID" value="NZ_ADGQ01000030.1"/>
</dbReference>
<comment type="caution">
    <text evidence="2">The sequence shown here is derived from an EMBL/GenBank/DDBJ whole genome shotgun (WGS) entry which is preliminary data.</text>
</comment>
<dbReference type="SUPFAM" id="SSF53067">
    <property type="entry name" value="Actin-like ATPase domain"/>
    <property type="match status" value="1"/>
</dbReference>
<gene>
    <name evidence="2" type="ORF">HMPREF0634_1592</name>
</gene>
<proteinExistence type="inferred from homology"/>
<protein>
    <submittedName>
        <fullName evidence="2">ROK family protein</fullName>
    </submittedName>
</protein>
<dbReference type="PANTHER" id="PTHR18964">
    <property type="entry name" value="ROK (REPRESSOR, ORF, KINASE) FAMILY"/>
    <property type="match status" value="1"/>
</dbReference>
<evidence type="ECO:0000256" key="1">
    <source>
        <dbReference type="ARBA" id="ARBA00006479"/>
    </source>
</evidence>
<comment type="similarity">
    <text evidence="1">Belongs to the ROK (NagC/XylR) family.</text>
</comment>
<evidence type="ECO:0000313" key="2">
    <source>
        <dbReference type="EMBL" id="EFM65044.1"/>
    </source>
</evidence>
<sequence>MKQYICFDVGGTGIGYGIIEENGNIVKKGSMNSEARTLGGKGIVDKMVAKTKSFLPDYKLEGVAISTHGMIDSKNGIVMHADDHLIPGYSMMRVKDIIESETGLTCHLENDVNCAGLGELWLGANTDRKLVSMITVGTGIGACLIQDGQLITGECMCAGEIGKIMIPGGRFEDVASTYAMTSGLEKRLGLETDSLNGKMVFERIEAGDQVYIDAVDKMIDKLAIGLSTLAYIYNPGIIILGGGIMAREDYFKPRLEVALAKYLTPLILNNTEIRFAKLKNDAGMIGALKNFLNKNGD</sequence>
<dbReference type="InterPro" id="IPR043129">
    <property type="entry name" value="ATPase_NBD"/>
</dbReference>
<name>E0E240_9FIRM</name>
<dbReference type="GeneID" id="84800281"/>
<dbReference type="InterPro" id="IPR000600">
    <property type="entry name" value="ROK"/>
</dbReference>
<reference evidence="2 3" key="1">
    <citation type="submission" date="2010-08" db="EMBL/GenBank/DDBJ databases">
        <authorList>
            <person name="Harkins D.M."/>
            <person name="Madupu R."/>
            <person name="Durkin A.S."/>
            <person name="Torralba M."/>
            <person name="Methe B."/>
            <person name="Sutton G.G."/>
            <person name="Nelson K.E."/>
        </authorList>
    </citation>
    <scope>NUCLEOTIDE SEQUENCE [LARGE SCALE GENOMIC DNA]</scope>
    <source>
        <strain evidence="2 3">DSM 17678</strain>
    </source>
</reference>
<keyword evidence="3" id="KW-1185">Reference proteome</keyword>
<organism evidence="2 3">
    <name type="scientific">Peptostreptococcus stomatis DSM 17678</name>
    <dbReference type="NCBI Taxonomy" id="596315"/>
    <lineage>
        <taxon>Bacteria</taxon>
        <taxon>Bacillati</taxon>
        <taxon>Bacillota</taxon>
        <taxon>Clostridia</taxon>
        <taxon>Peptostreptococcales</taxon>
        <taxon>Peptostreptococcaceae</taxon>
        <taxon>Peptostreptococcus</taxon>
    </lineage>
</organism>
<dbReference type="AlphaFoldDB" id="E0E240"/>
<dbReference type="Gene3D" id="3.30.420.40">
    <property type="match status" value="2"/>
</dbReference>
<dbReference type="EMBL" id="ADGQ01000030">
    <property type="protein sequence ID" value="EFM65044.1"/>
    <property type="molecule type" value="Genomic_DNA"/>
</dbReference>
<dbReference type="PANTHER" id="PTHR18964:SF165">
    <property type="entry name" value="BETA-GLUCOSIDE KINASE"/>
    <property type="match status" value="1"/>
</dbReference>
<evidence type="ECO:0000313" key="3">
    <source>
        <dbReference type="Proteomes" id="UP000003244"/>
    </source>
</evidence>
<accession>E0E240</accession>
<dbReference type="Proteomes" id="UP000003244">
    <property type="component" value="Unassembled WGS sequence"/>
</dbReference>
<dbReference type="eggNOG" id="COG1940">
    <property type="taxonomic scope" value="Bacteria"/>
</dbReference>
<dbReference type="Pfam" id="PF00480">
    <property type="entry name" value="ROK"/>
    <property type="match status" value="1"/>
</dbReference>
<dbReference type="OrthoDB" id="9795247at2"/>
<dbReference type="STRING" id="596315.HMPREF0634_1592"/>